<dbReference type="WBParaSite" id="JU765_v2.g11419.t1">
    <property type="protein sequence ID" value="JU765_v2.g11419.t1"/>
    <property type="gene ID" value="JU765_v2.g11419"/>
</dbReference>
<organism evidence="1 2">
    <name type="scientific">Panagrolaimus sp. JU765</name>
    <dbReference type="NCBI Taxonomy" id="591449"/>
    <lineage>
        <taxon>Eukaryota</taxon>
        <taxon>Metazoa</taxon>
        <taxon>Ecdysozoa</taxon>
        <taxon>Nematoda</taxon>
        <taxon>Chromadorea</taxon>
        <taxon>Rhabditida</taxon>
        <taxon>Tylenchina</taxon>
        <taxon>Panagrolaimomorpha</taxon>
        <taxon>Panagrolaimoidea</taxon>
        <taxon>Panagrolaimidae</taxon>
        <taxon>Panagrolaimus</taxon>
    </lineage>
</organism>
<evidence type="ECO:0000313" key="1">
    <source>
        <dbReference type="Proteomes" id="UP000887576"/>
    </source>
</evidence>
<proteinExistence type="predicted"/>
<sequence>MRGTDTTGNSANFVETEQILEYDYNHDITRRVLTSFMQMRGSIPLYWTQRPNLRWQPLPLIKAAENQLDAYVKHMRLQLQNYGGKHVIVNLVNQKGREKSIGGELERVTIQANLDFVKYIAFDFHRECHAMNWDRLSILHELLFKDITEFGFFYSNISHPSKTKYQTGFIRTNCMDCLDRTNVVQSMVAKEALKQQLHYLGIIDSSTRSVDDLTDFSHIFKNLWADNGDECSKQYAGTGALKADFTRVGKRTFNGAINDGVNAITRYFKNNFADGYRQDAIDLFLGNVQIDPANLPIKLEDSVFNFSTNGGAIAGAIFSAAMMLLCVLISENITATVFWFIVFVAFMIFIFLNGEEFVSKPRLKID</sequence>
<protein>
    <submittedName>
        <fullName evidence="2">SAC domain-containing protein</fullName>
    </submittedName>
</protein>
<accession>A0AC34PZC8</accession>
<dbReference type="Proteomes" id="UP000887576">
    <property type="component" value="Unplaced"/>
</dbReference>
<name>A0AC34PZC8_9BILA</name>
<reference evidence="2" key="1">
    <citation type="submission" date="2022-11" db="UniProtKB">
        <authorList>
            <consortium name="WormBaseParasite"/>
        </authorList>
    </citation>
    <scope>IDENTIFICATION</scope>
</reference>
<evidence type="ECO:0000313" key="2">
    <source>
        <dbReference type="WBParaSite" id="JU765_v2.g11419.t1"/>
    </source>
</evidence>